<dbReference type="InterPro" id="IPR029063">
    <property type="entry name" value="SAM-dependent_MTases_sf"/>
</dbReference>
<dbReference type="Proteomes" id="UP000294513">
    <property type="component" value="Unassembled WGS sequence"/>
</dbReference>
<comment type="caution">
    <text evidence="1">The sequence shown here is derived from an EMBL/GenBank/DDBJ whole genome shotgun (WGS) entry which is preliminary data.</text>
</comment>
<evidence type="ECO:0000313" key="2">
    <source>
        <dbReference type="Proteomes" id="UP000294513"/>
    </source>
</evidence>
<dbReference type="AlphaFoldDB" id="A0A4R5CH85"/>
<dbReference type="Pfam" id="PF04672">
    <property type="entry name" value="Methyltransf_19"/>
    <property type="match status" value="1"/>
</dbReference>
<dbReference type="RefSeq" id="WP_131888825.1">
    <property type="nucleotide sequence ID" value="NZ_SMKU01000002.1"/>
</dbReference>
<organism evidence="1 2">
    <name type="scientific">Actinomadura rubrisoli</name>
    <dbReference type="NCBI Taxonomy" id="2530368"/>
    <lineage>
        <taxon>Bacteria</taxon>
        <taxon>Bacillati</taxon>
        <taxon>Actinomycetota</taxon>
        <taxon>Actinomycetes</taxon>
        <taxon>Streptosporangiales</taxon>
        <taxon>Thermomonosporaceae</taxon>
        <taxon>Actinomadura</taxon>
    </lineage>
</organism>
<gene>
    <name evidence="1" type="ORF">E1298_01110</name>
</gene>
<dbReference type="GO" id="GO:0008168">
    <property type="term" value="F:methyltransferase activity"/>
    <property type="evidence" value="ECO:0007669"/>
    <property type="project" value="UniProtKB-KW"/>
</dbReference>
<name>A0A4R5CH85_9ACTN</name>
<dbReference type="GO" id="GO:0032259">
    <property type="term" value="P:methylation"/>
    <property type="evidence" value="ECO:0007669"/>
    <property type="project" value="UniProtKB-KW"/>
</dbReference>
<evidence type="ECO:0000313" key="1">
    <source>
        <dbReference type="EMBL" id="TDD97663.1"/>
    </source>
</evidence>
<reference evidence="1 2" key="1">
    <citation type="submission" date="2019-03" db="EMBL/GenBank/DDBJ databases">
        <title>Draft genome sequences of novel Actinobacteria.</title>
        <authorList>
            <person name="Sahin N."/>
            <person name="Ay H."/>
            <person name="Saygin H."/>
        </authorList>
    </citation>
    <scope>NUCLEOTIDE SEQUENCE [LARGE SCALE GENOMIC DNA]</scope>
    <source>
        <strain evidence="1 2">H3C3</strain>
    </source>
</reference>
<dbReference type="PIRSF" id="PIRSF017393">
    <property type="entry name" value="MTase_SAV2177"/>
    <property type="match status" value="1"/>
</dbReference>
<keyword evidence="2" id="KW-1185">Reference proteome</keyword>
<dbReference type="EMBL" id="SMKU01000002">
    <property type="protein sequence ID" value="TDD97663.1"/>
    <property type="molecule type" value="Genomic_DNA"/>
</dbReference>
<accession>A0A4R5CH85</accession>
<dbReference type="Gene3D" id="3.40.50.150">
    <property type="entry name" value="Vaccinia Virus protein VP39"/>
    <property type="match status" value="1"/>
</dbReference>
<dbReference type="InterPro" id="IPR006764">
    <property type="entry name" value="SAM_dep_MeTrfase_SAV2177_type"/>
</dbReference>
<dbReference type="OrthoDB" id="3516042at2"/>
<dbReference type="SUPFAM" id="SSF53335">
    <property type="entry name" value="S-adenosyl-L-methionine-dependent methyltransferases"/>
    <property type="match status" value="1"/>
</dbReference>
<protein>
    <submittedName>
        <fullName evidence="1">SAM-dependent methyltransferase</fullName>
    </submittedName>
</protein>
<sequence length="262" mass="27861">MDDPQRDVDPTHISLAGAYNYTTGGDDNTLTDREIVHAYEAKWPGLASNAVANAQFLERVVGFLAERGIRQILDLGAGKPKPVAGGNVHEILGSHAGDARVVYVEKDPTAHSHARAMWGSGQRTGYVEADVRDVDQVLAAAETRRLIDFDEPVGILMLAVLHYVVGDAAGVVTRYADAVPAGSFLAVSHMASDGAPAELLADLEAVYAPAGGVAIRSRDEIAGMFCGWPLEDPGLVEVREWRPVAPMELGPHLLLGGVARKP</sequence>
<keyword evidence="1" id="KW-0808">Transferase</keyword>
<proteinExistence type="predicted"/>
<keyword evidence="1" id="KW-0489">Methyltransferase</keyword>